<gene>
    <name evidence="1" type="ORF">VP01_1213g3</name>
</gene>
<evidence type="ECO:0000313" key="1">
    <source>
        <dbReference type="EMBL" id="KNZ62866.1"/>
    </source>
</evidence>
<comment type="caution">
    <text evidence="1">The sequence shown here is derived from an EMBL/GenBank/DDBJ whole genome shotgun (WGS) entry which is preliminary data.</text>
</comment>
<protein>
    <submittedName>
        <fullName evidence="1">Uncharacterized protein</fullName>
    </submittedName>
</protein>
<evidence type="ECO:0000313" key="2">
    <source>
        <dbReference type="Proteomes" id="UP000037035"/>
    </source>
</evidence>
<dbReference type="AlphaFoldDB" id="A0A0L6VQ97"/>
<sequence>MVDCCFLFFLKKPKKGYQYTLIVQYNQENYLKRDLRNVGRVLVVGDFQAGTDRYLAIYDIVCGGISTGDLIRTARRYNVSLWCARDRRYIFIAPRKLAQIRKEVCWAFGLRGTTLWPKIRTDVYPAGRWGRRTFGYEVLGEGRASLDESRRIRPYVFWVCPPGTGRYYIIIIILEESLATTHDERLFDDHSSIMFVQRDCGLDSPPDWVLGHVKLLFSTESAASSSSYRLLLIKLAPMKKNTQLQSSAQSAPILTKIFTSSTPSRSASSASHFSFISKSHSVVEPFSLLAPTKPGQIVPPITSLLNTPRILKLSSSAPTN</sequence>
<dbReference type="EMBL" id="LAVV01002377">
    <property type="protein sequence ID" value="KNZ62866.1"/>
    <property type="molecule type" value="Genomic_DNA"/>
</dbReference>
<organism evidence="1 2">
    <name type="scientific">Puccinia sorghi</name>
    <dbReference type="NCBI Taxonomy" id="27349"/>
    <lineage>
        <taxon>Eukaryota</taxon>
        <taxon>Fungi</taxon>
        <taxon>Dikarya</taxon>
        <taxon>Basidiomycota</taxon>
        <taxon>Pucciniomycotina</taxon>
        <taxon>Pucciniomycetes</taxon>
        <taxon>Pucciniales</taxon>
        <taxon>Pucciniaceae</taxon>
        <taxon>Puccinia</taxon>
    </lineage>
</organism>
<accession>A0A0L6VQ97</accession>
<keyword evidence="2" id="KW-1185">Reference proteome</keyword>
<proteinExistence type="predicted"/>
<reference evidence="1 2" key="1">
    <citation type="submission" date="2015-08" db="EMBL/GenBank/DDBJ databases">
        <title>Next Generation Sequencing and Analysis of the Genome of Puccinia sorghi L Schw, the Causal Agent of Maize Common Rust.</title>
        <authorList>
            <person name="Rochi L."/>
            <person name="Burguener G."/>
            <person name="Darino M."/>
            <person name="Turjanski A."/>
            <person name="Kreff E."/>
            <person name="Dieguez M.J."/>
            <person name="Sacco F."/>
        </authorList>
    </citation>
    <scope>NUCLEOTIDE SEQUENCE [LARGE SCALE GENOMIC DNA]</scope>
    <source>
        <strain evidence="1 2">RO10H11247</strain>
    </source>
</reference>
<dbReference type="VEuPathDB" id="FungiDB:VP01_1213g3"/>
<dbReference type="Proteomes" id="UP000037035">
    <property type="component" value="Unassembled WGS sequence"/>
</dbReference>
<name>A0A0L6VQ97_9BASI</name>